<dbReference type="Proteomes" id="UP001469553">
    <property type="component" value="Unassembled WGS sequence"/>
</dbReference>
<organism evidence="1 2">
    <name type="scientific">Ameca splendens</name>
    <dbReference type="NCBI Taxonomy" id="208324"/>
    <lineage>
        <taxon>Eukaryota</taxon>
        <taxon>Metazoa</taxon>
        <taxon>Chordata</taxon>
        <taxon>Craniata</taxon>
        <taxon>Vertebrata</taxon>
        <taxon>Euteleostomi</taxon>
        <taxon>Actinopterygii</taxon>
        <taxon>Neopterygii</taxon>
        <taxon>Teleostei</taxon>
        <taxon>Neoteleostei</taxon>
        <taxon>Acanthomorphata</taxon>
        <taxon>Ovalentaria</taxon>
        <taxon>Atherinomorphae</taxon>
        <taxon>Cyprinodontiformes</taxon>
        <taxon>Goodeidae</taxon>
        <taxon>Ameca</taxon>
    </lineage>
</organism>
<evidence type="ECO:0000313" key="2">
    <source>
        <dbReference type="Proteomes" id="UP001469553"/>
    </source>
</evidence>
<dbReference type="EMBL" id="JAHRIP010030074">
    <property type="protein sequence ID" value="MEQ2292276.1"/>
    <property type="molecule type" value="Genomic_DNA"/>
</dbReference>
<reference evidence="1 2" key="1">
    <citation type="submission" date="2021-06" db="EMBL/GenBank/DDBJ databases">
        <authorList>
            <person name="Palmer J.M."/>
        </authorList>
    </citation>
    <scope>NUCLEOTIDE SEQUENCE [LARGE SCALE GENOMIC DNA]</scope>
    <source>
        <strain evidence="1 2">AS_MEX2019</strain>
        <tissue evidence="1">Muscle</tissue>
    </source>
</reference>
<accession>A0ABV0YFJ5</accession>
<protein>
    <submittedName>
        <fullName evidence="1">Uncharacterized protein</fullName>
    </submittedName>
</protein>
<evidence type="ECO:0000313" key="1">
    <source>
        <dbReference type="EMBL" id="MEQ2292276.1"/>
    </source>
</evidence>
<sequence length="82" mass="8910">CSLRRTGGFSDACLGPLTASAPFISLSKSPEKPPPSFRFAVHHGAKRDADFNEPQTVMLGFFAQEPSRMSLEILLVSMPSRS</sequence>
<comment type="caution">
    <text evidence="1">The sequence shown here is derived from an EMBL/GenBank/DDBJ whole genome shotgun (WGS) entry which is preliminary data.</text>
</comment>
<keyword evidence="2" id="KW-1185">Reference proteome</keyword>
<feature type="non-terminal residue" evidence="1">
    <location>
        <position position="1"/>
    </location>
</feature>
<name>A0ABV0YFJ5_9TELE</name>
<proteinExistence type="predicted"/>
<gene>
    <name evidence="1" type="ORF">AMECASPLE_021516</name>
</gene>